<dbReference type="Gramene" id="ONK65965">
    <property type="protein sequence ID" value="ONK65965"/>
    <property type="gene ID" value="A4U43_C06F2800"/>
</dbReference>
<reference evidence="4" key="1">
    <citation type="journal article" date="2017" name="Nat. Commun.">
        <title>The asparagus genome sheds light on the origin and evolution of a young Y chromosome.</title>
        <authorList>
            <person name="Harkess A."/>
            <person name="Zhou J."/>
            <person name="Xu C."/>
            <person name="Bowers J.E."/>
            <person name="Van der Hulst R."/>
            <person name="Ayyampalayam S."/>
            <person name="Mercati F."/>
            <person name="Riccardi P."/>
            <person name="McKain M.R."/>
            <person name="Kakrana A."/>
            <person name="Tang H."/>
            <person name="Ray J."/>
            <person name="Groenendijk J."/>
            <person name="Arikit S."/>
            <person name="Mathioni S.M."/>
            <person name="Nakano M."/>
            <person name="Shan H."/>
            <person name="Telgmann-Rauber A."/>
            <person name="Kanno A."/>
            <person name="Yue Z."/>
            <person name="Chen H."/>
            <person name="Li W."/>
            <person name="Chen Y."/>
            <person name="Xu X."/>
            <person name="Zhang Y."/>
            <person name="Luo S."/>
            <person name="Chen H."/>
            <person name="Gao J."/>
            <person name="Mao Z."/>
            <person name="Pires J.C."/>
            <person name="Luo M."/>
            <person name="Kudrna D."/>
            <person name="Wing R.A."/>
            <person name="Meyers B.C."/>
            <person name="Yi K."/>
            <person name="Kong H."/>
            <person name="Lavrijsen P."/>
            <person name="Sunseri F."/>
            <person name="Falavigna A."/>
            <person name="Ye Y."/>
            <person name="Leebens-Mack J.H."/>
            <person name="Chen G."/>
        </authorList>
    </citation>
    <scope>NUCLEOTIDE SEQUENCE [LARGE SCALE GENOMIC DNA]</scope>
    <source>
        <strain evidence="4">cv. DH0086</strain>
    </source>
</reference>
<feature type="region of interest" description="Disordered" evidence="1">
    <location>
        <begin position="1"/>
        <end position="85"/>
    </location>
</feature>
<sequence>MPPSGRPLKSLFNPPPRGQQHASIALHHAPSEDLPVSPVQPYSDPLSDRPHRPPKTSSLRSNLPPPAPPSSALSSSSAQPSLPRRAGFRLPRLPHHYKNFSSLEILKLDGVNLTDTTFRILVSSCKILRTLDVRRCPDLKRVVVIGSKIETLTVVGCDKVKEVAVRSKILKKFHFKGWFAEEFAFKGVEELEDVFMASNGPDLGPPASNWAVAVRGLPRVRVLTLCSASLQHIMTSDPNVIWKFESLQFLKELQLRMFCLSEENLMDIYNFFKLCYCPNLEKLFIRLPNKKNDPYMENPLQIMMSEAPILCDLANLKTIKVKRFSGGRYEMQLVNFLLANCRNLESLIVQVSPREMNQKEPGKLVWDINRHMTQCFRVRIDLMAISSKNVKIHVVSKDDDARVRPTHEGYFTASAAAGDQ</sequence>
<feature type="compositionally biased region" description="Low complexity" evidence="1">
    <location>
        <begin position="70"/>
        <end position="85"/>
    </location>
</feature>
<dbReference type="SUPFAM" id="SSF52047">
    <property type="entry name" value="RNI-like"/>
    <property type="match status" value="1"/>
</dbReference>
<proteinExistence type="predicted"/>
<dbReference type="Gene3D" id="3.80.10.10">
    <property type="entry name" value="Ribonuclease Inhibitor"/>
    <property type="match status" value="1"/>
</dbReference>
<dbReference type="AlphaFoldDB" id="A0A5P1EJ24"/>
<gene>
    <name evidence="3" type="ORF">A4U43_C06F2800</name>
</gene>
<evidence type="ECO:0000259" key="2">
    <source>
        <dbReference type="Pfam" id="PF23622"/>
    </source>
</evidence>
<dbReference type="InterPro" id="IPR055357">
    <property type="entry name" value="LRR_At1g61320_AtMIF1"/>
</dbReference>
<dbReference type="Proteomes" id="UP000243459">
    <property type="component" value="Chromosome 6"/>
</dbReference>
<dbReference type="Pfam" id="PF23622">
    <property type="entry name" value="LRR_At1g61320_AtMIF1"/>
    <property type="match status" value="1"/>
</dbReference>
<dbReference type="PANTHER" id="PTHR34145">
    <property type="entry name" value="OS02G0105600 PROTEIN"/>
    <property type="match status" value="1"/>
</dbReference>
<dbReference type="EMBL" id="CM007386">
    <property type="protein sequence ID" value="ONK65965.1"/>
    <property type="molecule type" value="Genomic_DNA"/>
</dbReference>
<evidence type="ECO:0000256" key="1">
    <source>
        <dbReference type="SAM" id="MobiDB-lite"/>
    </source>
</evidence>
<evidence type="ECO:0000313" key="4">
    <source>
        <dbReference type="Proteomes" id="UP000243459"/>
    </source>
</evidence>
<organism evidence="3 4">
    <name type="scientific">Asparagus officinalis</name>
    <name type="common">Garden asparagus</name>
    <dbReference type="NCBI Taxonomy" id="4686"/>
    <lineage>
        <taxon>Eukaryota</taxon>
        <taxon>Viridiplantae</taxon>
        <taxon>Streptophyta</taxon>
        <taxon>Embryophyta</taxon>
        <taxon>Tracheophyta</taxon>
        <taxon>Spermatophyta</taxon>
        <taxon>Magnoliopsida</taxon>
        <taxon>Liliopsida</taxon>
        <taxon>Asparagales</taxon>
        <taxon>Asparagaceae</taxon>
        <taxon>Asparagoideae</taxon>
        <taxon>Asparagus</taxon>
    </lineage>
</organism>
<dbReference type="PANTHER" id="PTHR34145:SF65">
    <property type="entry name" value="FBD DOMAIN-CONTAINING PROTEIN"/>
    <property type="match status" value="1"/>
</dbReference>
<evidence type="ECO:0000313" key="3">
    <source>
        <dbReference type="EMBL" id="ONK65965.1"/>
    </source>
</evidence>
<keyword evidence="4" id="KW-1185">Reference proteome</keyword>
<accession>A0A5P1EJ24</accession>
<dbReference type="InterPro" id="IPR053772">
    <property type="entry name" value="At1g61320/At1g61330-like"/>
</dbReference>
<feature type="domain" description="At1g61320/AtMIF1 LRR" evidence="2">
    <location>
        <begin position="99"/>
        <end position="358"/>
    </location>
</feature>
<dbReference type="InterPro" id="IPR032675">
    <property type="entry name" value="LRR_dom_sf"/>
</dbReference>
<name>A0A5P1EJ24_ASPOF</name>
<protein>
    <recommendedName>
        <fullName evidence="2">At1g61320/AtMIF1 LRR domain-containing protein</fullName>
    </recommendedName>
</protein>